<comment type="catalytic activity">
    <reaction evidence="12 13">
        <text>O-phospho-L-serine + 2-oxoglutarate = 3-phosphooxypyruvate + L-glutamate</text>
        <dbReference type="Rhea" id="RHEA:14329"/>
        <dbReference type="ChEBI" id="CHEBI:16810"/>
        <dbReference type="ChEBI" id="CHEBI:18110"/>
        <dbReference type="ChEBI" id="CHEBI:29985"/>
        <dbReference type="ChEBI" id="CHEBI:57524"/>
        <dbReference type="EC" id="2.6.1.52"/>
    </reaction>
</comment>
<dbReference type="AlphaFoldDB" id="A0A1H6EU20"/>
<dbReference type="InterPro" id="IPR015424">
    <property type="entry name" value="PyrdxlP-dep_Trfase"/>
</dbReference>
<feature type="binding site" evidence="13">
    <location>
        <position position="131"/>
    </location>
    <ligand>
        <name>pyridoxal 5'-phosphate</name>
        <dbReference type="ChEBI" id="CHEBI:597326"/>
    </ligand>
</feature>
<dbReference type="GO" id="GO:0008453">
    <property type="term" value="F:alanine-glyoxylate transaminase activity"/>
    <property type="evidence" value="ECO:0007669"/>
    <property type="project" value="TreeGrafter"/>
</dbReference>
<dbReference type="EC" id="2.6.1.52" evidence="13"/>
<dbReference type="GO" id="GO:0005737">
    <property type="term" value="C:cytoplasm"/>
    <property type="evidence" value="ECO:0007669"/>
    <property type="project" value="UniProtKB-SubCell"/>
</dbReference>
<comment type="cofactor">
    <cofactor evidence="13">
        <name>pyridoxal 5'-phosphate</name>
        <dbReference type="ChEBI" id="CHEBI:597326"/>
    </cofactor>
    <text evidence="13">Binds 1 pyridoxal phosphate per subunit.</text>
</comment>
<keyword evidence="6 13" id="KW-0028">Amino-acid biosynthesis</keyword>
<dbReference type="InterPro" id="IPR022278">
    <property type="entry name" value="Pser_aminoTfrase"/>
</dbReference>
<comment type="subunit">
    <text evidence="13">Homodimer.</text>
</comment>
<dbReference type="EMBL" id="FNVT01000016">
    <property type="protein sequence ID" value="SEH00319.1"/>
    <property type="molecule type" value="Genomic_DNA"/>
</dbReference>
<evidence type="ECO:0000256" key="12">
    <source>
        <dbReference type="ARBA" id="ARBA00049007"/>
    </source>
</evidence>
<comment type="similarity">
    <text evidence="3 13">Belongs to the class-V pyridoxal-phosphate-dependent aminotransferase family. SerC subfamily.</text>
</comment>
<evidence type="ECO:0000256" key="4">
    <source>
        <dbReference type="ARBA" id="ARBA00022490"/>
    </source>
</evidence>
<dbReference type="Proteomes" id="UP000236732">
    <property type="component" value="Unassembled WGS sequence"/>
</dbReference>
<name>A0A1H6EU20_9ACTN</name>
<evidence type="ECO:0000259" key="14">
    <source>
        <dbReference type="Pfam" id="PF00266"/>
    </source>
</evidence>
<comment type="catalytic activity">
    <reaction evidence="11 13">
        <text>4-(phosphooxy)-L-threonine + 2-oxoglutarate = (R)-3-hydroxy-2-oxo-4-phosphooxybutanoate + L-glutamate</text>
        <dbReference type="Rhea" id="RHEA:16573"/>
        <dbReference type="ChEBI" id="CHEBI:16810"/>
        <dbReference type="ChEBI" id="CHEBI:29985"/>
        <dbReference type="ChEBI" id="CHEBI:58452"/>
        <dbReference type="ChEBI" id="CHEBI:58538"/>
        <dbReference type="EC" id="2.6.1.52"/>
    </reaction>
</comment>
<feature type="binding site" evidence="13">
    <location>
        <begin position="273"/>
        <end position="274"/>
    </location>
    <ligand>
        <name>pyridoxal 5'-phosphate</name>
        <dbReference type="ChEBI" id="CHEBI:597326"/>
    </ligand>
</feature>
<dbReference type="Gene3D" id="3.40.640.10">
    <property type="entry name" value="Type I PLP-dependent aspartate aminotransferase-like (Major domain)"/>
    <property type="match status" value="1"/>
</dbReference>
<dbReference type="Pfam" id="PF00266">
    <property type="entry name" value="Aminotran_5"/>
    <property type="match status" value="1"/>
</dbReference>
<dbReference type="GO" id="GO:0030170">
    <property type="term" value="F:pyridoxal phosphate binding"/>
    <property type="evidence" value="ECO:0007669"/>
    <property type="project" value="UniProtKB-UniRule"/>
</dbReference>
<evidence type="ECO:0000256" key="10">
    <source>
        <dbReference type="ARBA" id="ARBA00023299"/>
    </source>
</evidence>
<comment type="function">
    <text evidence="1 13">Catalyzes the reversible conversion of 3-phosphohydroxypyruvate to phosphoserine and of 3-hydroxy-2-oxo-4-phosphonooxybutanoate to phosphohydroxythreonine.</text>
</comment>
<gene>
    <name evidence="13" type="primary">serC</name>
    <name evidence="15" type="ORF">SAMN05444920_11653</name>
</gene>
<dbReference type="PANTHER" id="PTHR21152:SF40">
    <property type="entry name" value="ALANINE--GLYOXYLATE AMINOTRANSFERASE"/>
    <property type="match status" value="1"/>
</dbReference>
<dbReference type="SUPFAM" id="SSF53383">
    <property type="entry name" value="PLP-dependent transferases"/>
    <property type="match status" value="1"/>
</dbReference>
<sequence>MASEMKVSQVSKSGPRASHSAQVGRLRYVADIVIPADIKPADGRFGCGPSKVRPEQLAALAASGASLMGTSHRQKPVKNLVGRVRSGLADLFSLPEGYQVVLGNGGTTAFWDIAAFGLVREKSQHLSFGEFSSKFATVTKKAPWLAEPSVIKAEVGTFPTAVAEDGVDVYALTHNETSTGVAMPISRVGSDDSLVLVDATSGAGGLPVDIAETDVYYFAPQKSFASDGGLWIAIMSPRALARVEEIAASGRYVPEFFSLPVAIDNSAKDQTYNTPAVATLFLLADQLDWMNGNGGLAWTTARTADSSQRLYTWAEKSSYATPFAAPEFRSQVVGTIDFSDDVDAAAVAKVLRANDIVDTEPYRKLGRKQLRVAMFPAIDPADVEKLTTCVDYVVERL</sequence>
<evidence type="ECO:0000256" key="9">
    <source>
        <dbReference type="ARBA" id="ARBA00023096"/>
    </source>
</evidence>
<evidence type="ECO:0000256" key="13">
    <source>
        <dbReference type="HAMAP-Rule" id="MF_00160"/>
    </source>
</evidence>
<dbReference type="UniPathway" id="UPA00244">
    <property type="reaction ID" value="UER00311"/>
</dbReference>
<dbReference type="GO" id="GO:0008615">
    <property type="term" value="P:pyridoxine biosynthetic process"/>
    <property type="evidence" value="ECO:0007669"/>
    <property type="project" value="UniProtKB-UniRule"/>
</dbReference>
<comment type="pathway">
    <text evidence="13">Cofactor biosynthesis; pyridoxine 5'-phosphate biosynthesis; pyridoxine 5'-phosphate from D-erythrose 4-phosphate: step 3/5.</text>
</comment>
<dbReference type="HAMAP" id="MF_00160">
    <property type="entry name" value="SerC_aminotrans_5"/>
    <property type="match status" value="1"/>
</dbReference>
<feature type="modified residue" description="N6-(pyridoxal phosphate)lysine" evidence="13">
    <location>
        <position position="222"/>
    </location>
</feature>
<feature type="domain" description="Aminotransferase class V" evidence="14">
    <location>
        <begin position="69"/>
        <end position="356"/>
    </location>
</feature>
<comment type="caution">
    <text evidence="13">Lacks conserved residue(s) required for the propagation of feature annotation.</text>
</comment>
<evidence type="ECO:0000256" key="7">
    <source>
        <dbReference type="ARBA" id="ARBA00022679"/>
    </source>
</evidence>
<keyword evidence="7 13" id="KW-0808">Transferase</keyword>
<dbReference type="GO" id="GO:0004760">
    <property type="term" value="F:L-serine-pyruvate transaminase activity"/>
    <property type="evidence" value="ECO:0007669"/>
    <property type="project" value="TreeGrafter"/>
</dbReference>
<evidence type="ECO:0000256" key="1">
    <source>
        <dbReference type="ARBA" id="ARBA00003483"/>
    </source>
</evidence>
<dbReference type="InterPro" id="IPR000192">
    <property type="entry name" value="Aminotrans_V_dom"/>
</dbReference>
<comment type="subcellular location">
    <subcellularLocation>
        <location evidence="13">Cytoplasm</location>
    </subcellularLocation>
</comment>
<dbReference type="GO" id="GO:0006564">
    <property type="term" value="P:L-serine biosynthetic process"/>
    <property type="evidence" value="ECO:0007669"/>
    <property type="project" value="UniProtKB-UniRule"/>
</dbReference>
<dbReference type="PANTHER" id="PTHR21152">
    <property type="entry name" value="AMINOTRANSFERASE CLASS V"/>
    <property type="match status" value="1"/>
</dbReference>
<dbReference type="GO" id="GO:0004648">
    <property type="term" value="F:O-phospho-L-serine:2-oxoglutarate aminotransferase activity"/>
    <property type="evidence" value="ECO:0007669"/>
    <property type="project" value="UniProtKB-UniRule"/>
</dbReference>
<dbReference type="InterPro" id="IPR015421">
    <property type="entry name" value="PyrdxlP-dep_Trfase_major"/>
</dbReference>
<protein>
    <recommendedName>
        <fullName evidence="13">Phosphoserine aminotransferase</fullName>
        <ecNumber evidence="13">2.6.1.52</ecNumber>
    </recommendedName>
    <alternativeName>
        <fullName evidence="13">Phosphohydroxythreonine aminotransferase</fullName>
        <shortName evidence="13">PSAT</shortName>
    </alternativeName>
</protein>
<dbReference type="InterPro" id="IPR006272">
    <property type="entry name" value="Pser_aminoTfrase_mycobac"/>
</dbReference>
<feature type="binding site" evidence="13">
    <location>
        <position position="177"/>
    </location>
    <ligand>
        <name>pyridoxal 5'-phosphate</name>
        <dbReference type="ChEBI" id="CHEBI:597326"/>
    </ligand>
</feature>
<feature type="binding site" evidence="13">
    <location>
        <position position="73"/>
    </location>
    <ligand>
        <name>L-glutamate</name>
        <dbReference type="ChEBI" id="CHEBI:29985"/>
    </ligand>
</feature>
<keyword evidence="4 13" id="KW-0963">Cytoplasm</keyword>
<evidence type="ECO:0000256" key="3">
    <source>
        <dbReference type="ARBA" id="ARBA00006904"/>
    </source>
</evidence>
<comment type="pathway">
    <text evidence="2 13">Amino-acid biosynthesis; L-serine biosynthesis; L-serine from 3-phospho-D-glycerate: step 2/3.</text>
</comment>
<proteinExistence type="inferred from homology"/>
<evidence type="ECO:0000313" key="15">
    <source>
        <dbReference type="EMBL" id="SEH00319.1"/>
    </source>
</evidence>
<keyword evidence="8 13" id="KW-0663">Pyridoxal phosphate</keyword>
<evidence type="ECO:0000256" key="8">
    <source>
        <dbReference type="ARBA" id="ARBA00022898"/>
    </source>
</evidence>
<dbReference type="UniPathway" id="UPA00135">
    <property type="reaction ID" value="UER00197"/>
</dbReference>
<dbReference type="Gene3D" id="3.90.1150.10">
    <property type="entry name" value="Aspartate Aminotransferase, domain 1"/>
    <property type="match status" value="1"/>
</dbReference>
<organism evidence="15 16">
    <name type="scientific">Nonomuraea solani</name>
    <dbReference type="NCBI Taxonomy" id="1144553"/>
    <lineage>
        <taxon>Bacteria</taxon>
        <taxon>Bacillati</taxon>
        <taxon>Actinomycetota</taxon>
        <taxon>Actinomycetes</taxon>
        <taxon>Streptosporangiales</taxon>
        <taxon>Streptosporangiaceae</taxon>
        <taxon>Nonomuraea</taxon>
    </lineage>
</organism>
<evidence type="ECO:0000256" key="2">
    <source>
        <dbReference type="ARBA" id="ARBA00005099"/>
    </source>
</evidence>
<evidence type="ECO:0000256" key="5">
    <source>
        <dbReference type="ARBA" id="ARBA00022576"/>
    </source>
</evidence>
<reference evidence="15 16" key="1">
    <citation type="submission" date="2016-10" db="EMBL/GenBank/DDBJ databases">
        <authorList>
            <person name="de Groot N.N."/>
        </authorList>
    </citation>
    <scope>NUCLEOTIDE SEQUENCE [LARGE SCALE GENOMIC DNA]</scope>
    <source>
        <strain evidence="15 16">CGMCC 4.7037</strain>
    </source>
</reference>
<dbReference type="NCBIfam" id="TIGR01366">
    <property type="entry name" value="serC_3"/>
    <property type="match status" value="1"/>
</dbReference>
<dbReference type="GO" id="GO:0019265">
    <property type="term" value="P:glycine biosynthetic process, by transamination of glyoxylate"/>
    <property type="evidence" value="ECO:0007669"/>
    <property type="project" value="TreeGrafter"/>
</dbReference>
<keyword evidence="9 13" id="KW-0664">Pyridoxine biosynthesis</keyword>
<feature type="binding site" evidence="13">
    <location>
        <position position="221"/>
    </location>
    <ligand>
        <name>pyridoxal 5'-phosphate</name>
        <dbReference type="ChEBI" id="CHEBI:597326"/>
    </ligand>
</feature>
<keyword evidence="16" id="KW-1185">Reference proteome</keyword>
<dbReference type="InterPro" id="IPR015422">
    <property type="entry name" value="PyrdxlP-dep_Trfase_small"/>
</dbReference>
<keyword evidence="10 13" id="KW-0718">Serine biosynthesis</keyword>
<evidence type="ECO:0000256" key="11">
    <source>
        <dbReference type="ARBA" id="ARBA00047630"/>
    </source>
</evidence>
<evidence type="ECO:0000313" key="16">
    <source>
        <dbReference type="Proteomes" id="UP000236732"/>
    </source>
</evidence>
<accession>A0A1H6EU20</accession>
<dbReference type="PIRSF" id="PIRSF000525">
    <property type="entry name" value="SerC"/>
    <property type="match status" value="1"/>
</dbReference>
<keyword evidence="5 13" id="KW-0032">Aminotransferase</keyword>
<evidence type="ECO:0000256" key="6">
    <source>
        <dbReference type="ARBA" id="ARBA00022605"/>
    </source>
</evidence>
<feature type="binding site" evidence="13">
    <location>
        <position position="198"/>
    </location>
    <ligand>
        <name>pyridoxal 5'-phosphate</name>
        <dbReference type="ChEBI" id="CHEBI:597326"/>
    </ligand>
</feature>